<dbReference type="CDD" id="cd22157">
    <property type="entry name" value="F-box_AtFBW1-like"/>
    <property type="match status" value="1"/>
</dbReference>
<dbReference type="SMART" id="SM00256">
    <property type="entry name" value="FBOX"/>
    <property type="match status" value="1"/>
</dbReference>
<reference evidence="3 4" key="1">
    <citation type="journal article" date="2024" name="G3 (Bethesda)">
        <title>Genome assembly of Hibiscus sabdariffa L. provides insights into metabolisms of medicinal natural products.</title>
        <authorList>
            <person name="Kim T."/>
        </authorList>
    </citation>
    <scope>NUCLEOTIDE SEQUENCE [LARGE SCALE GENOMIC DNA]</scope>
    <source>
        <strain evidence="3">TK-2024</strain>
        <tissue evidence="3">Old leaves</tissue>
    </source>
</reference>
<evidence type="ECO:0000313" key="4">
    <source>
        <dbReference type="Proteomes" id="UP001396334"/>
    </source>
</evidence>
<evidence type="ECO:0000256" key="1">
    <source>
        <dbReference type="SAM" id="MobiDB-lite"/>
    </source>
</evidence>
<dbReference type="EMBL" id="JBBPBN010000035">
    <property type="protein sequence ID" value="KAK9002433.1"/>
    <property type="molecule type" value="Genomic_DNA"/>
</dbReference>
<evidence type="ECO:0000259" key="2">
    <source>
        <dbReference type="PROSITE" id="PS50181"/>
    </source>
</evidence>
<dbReference type="Gene3D" id="1.20.1280.50">
    <property type="match status" value="1"/>
</dbReference>
<dbReference type="Pfam" id="PF00646">
    <property type="entry name" value="F-box"/>
    <property type="match status" value="1"/>
</dbReference>
<dbReference type="PROSITE" id="PS50181">
    <property type="entry name" value="FBOX"/>
    <property type="match status" value="1"/>
</dbReference>
<feature type="domain" description="F-box" evidence="2">
    <location>
        <begin position="1"/>
        <end position="43"/>
    </location>
</feature>
<dbReference type="InterPro" id="IPR001810">
    <property type="entry name" value="F-box_dom"/>
</dbReference>
<protein>
    <recommendedName>
        <fullName evidence="2">F-box domain-containing protein</fullName>
    </recommendedName>
</protein>
<dbReference type="InterPro" id="IPR050796">
    <property type="entry name" value="SCF_F-box_component"/>
</dbReference>
<dbReference type="SUPFAM" id="SSF81383">
    <property type="entry name" value="F-box domain"/>
    <property type="match status" value="1"/>
</dbReference>
<dbReference type="SUPFAM" id="SSF50965">
    <property type="entry name" value="Galactose oxidase, central domain"/>
    <property type="match status" value="1"/>
</dbReference>
<dbReference type="InterPro" id="IPR017451">
    <property type="entry name" value="F-box-assoc_interact_dom"/>
</dbReference>
<dbReference type="Proteomes" id="UP001396334">
    <property type="component" value="Unassembled WGS sequence"/>
</dbReference>
<keyword evidence="4" id="KW-1185">Reference proteome</keyword>
<evidence type="ECO:0000313" key="3">
    <source>
        <dbReference type="EMBL" id="KAK9002433.1"/>
    </source>
</evidence>
<dbReference type="PANTHER" id="PTHR31672:SF13">
    <property type="entry name" value="F-BOX PROTEIN CPR30-LIKE"/>
    <property type="match status" value="1"/>
</dbReference>
<feature type="region of interest" description="Disordered" evidence="1">
    <location>
        <begin position="364"/>
        <end position="383"/>
    </location>
</feature>
<dbReference type="InterPro" id="IPR011043">
    <property type="entry name" value="Gal_Oxase/kelch_b-propeller"/>
</dbReference>
<dbReference type="Pfam" id="PF08268">
    <property type="entry name" value="FBA_3"/>
    <property type="match status" value="1"/>
</dbReference>
<dbReference type="NCBIfam" id="TIGR01640">
    <property type="entry name" value="F_box_assoc_1"/>
    <property type="match status" value="1"/>
</dbReference>
<name>A0ABR2QP26_9ROSI</name>
<accession>A0ABR2QP26</accession>
<dbReference type="InterPro" id="IPR013187">
    <property type="entry name" value="F-box-assoc_dom_typ3"/>
</dbReference>
<feature type="compositionally biased region" description="Basic residues" evidence="1">
    <location>
        <begin position="373"/>
        <end position="383"/>
    </location>
</feature>
<dbReference type="InterPro" id="IPR036047">
    <property type="entry name" value="F-box-like_dom_sf"/>
</dbReference>
<organism evidence="3 4">
    <name type="scientific">Hibiscus sabdariffa</name>
    <name type="common">roselle</name>
    <dbReference type="NCBI Taxonomy" id="183260"/>
    <lineage>
        <taxon>Eukaryota</taxon>
        <taxon>Viridiplantae</taxon>
        <taxon>Streptophyta</taxon>
        <taxon>Embryophyta</taxon>
        <taxon>Tracheophyta</taxon>
        <taxon>Spermatophyta</taxon>
        <taxon>Magnoliopsida</taxon>
        <taxon>eudicotyledons</taxon>
        <taxon>Gunneridae</taxon>
        <taxon>Pentapetalae</taxon>
        <taxon>rosids</taxon>
        <taxon>malvids</taxon>
        <taxon>Malvales</taxon>
        <taxon>Malvaceae</taxon>
        <taxon>Malvoideae</taxon>
        <taxon>Hibiscus</taxon>
    </lineage>
</organism>
<comment type="caution">
    <text evidence="3">The sequence shown here is derived from an EMBL/GenBank/DDBJ whole genome shotgun (WGS) entry which is preliminary data.</text>
</comment>
<gene>
    <name evidence="3" type="ORF">V6N11_025111</name>
</gene>
<sequence length="383" mass="43614">MAILPHDVTREILCRLGVKDLLRFRCVSKPWLSLIDDPDFIKLHLSHSLKTNSNFTLVLGHINPSLFSVDFYPPKTEQTHKYPVEESHEGKFIMLLGSCNGLLALSVGDNEAFSLWNPWTGKSQMLPTTGTEFPPWESCRPSIYLGFGYDPISDDYKLVRITQFYGVKDGIFATEVKVYSLRTNSWRRIKDFPFHLSHRHRGVLVNNALHWEVSTPFKLNTQRLVAAFDLGTEEYRLVELPDCLGRGLRMDLYVVGGCLCLVVCYGEFGSIDIWIMKEHGVKESWTKLISIKYCELIEYLSYVVPVAFSRNGRKVLLKVDCKTLVWLDLRSSSLEKIASVPRPCIFVSEMMVKSLVPLNGNGTTMFGNENHHGGKKRKRSTTG</sequence>
<proteinExistence type="predicted"/>
<dbReference type="PANTHER" id="PTHR31672">
    <property type="entry name" value="BNACNNG10540D PROTEIN"/>
    <property type="match status" value="1"/>
</dbReference>